<name>F7VEE2_9PROT</name>
<dbReference type="EMBL" id="BABS01000048">
    <property type="protein sequence ID" value="GAA08737.1"/>
    <property type="molecule type" value="Genomic_DNA"/>
</dbReference>
<evidence type="ECO:0000256" key="1">
    <source>
        <dbReference type="SAM" id="MobiDB-lite"/>
    </source>
</evidence>
<protein>
    <submittedName>
        <fullName evidence="2">Uncharacterized protein</fullName>
    </submittedName>
</protein>
<feature type="region of interest" description="Disordered" evidence="1">
    <location>
        <begin position="22"/>
        <end position="43"/>
    </location>
</feature>
<proteinExistence type="predicted"/>
<feature type="compositionally biased region" description="Basic residues" evidence="1">
    <location>
        <begin position="30"/>
        <end position="43"/>
    </location>
</feature>
<accession>F7VEE2</accession>
<dbReference type="Proteomes" id="UP000004319">
    <property type="component" value="Unassembled WGS sequence"/>
</dbReference>
<comment type="caution">
    <text evidence="2">The sequence shown here is derived from an EMBL/GenBank/DDBJ whole genome shotgun (WGS) entry which is preliminary data.</text>
</comment>
<dbReference type="AlphaFoldDB" id="F7VEE2"/>
<gene>
    <name evidence="2" type="ORF">ATPR_1741</name>
</gene>
<evidence type="ECO:0000313" key="3">
    <source>
        <dbReference type="Proteomes" id="UP000004319"/>
    </source>
</evidence>
<evidence type="ECO:0000313" key="2">
    <source>
        <dbReference type="EMBL" id="GAA08737.1"/>
    </source>
</evidence>
<reference evidence="2 3" key="1">
    <citation type="journal article" date="2011" name="Biochem. Biophys. Res. Commun.">
        <title>Increased number of Arginine-based salt bridges contributes to the thermotolerance of thermotolerant acetic acid bacteria, Acetobacter tropicalis SKU1100.</title>
        <authorList>
            <person name="Matsutani M."/>
            <person name="Hirakawa H."/>
            <person name="Nishikura M."/>
            <person name="Soemphol W."/>
            <person name="Ali I.A.I."/>
            <person name="Yakushi T."/>
            <person name="Matsushita K."/>
        </authorList>
    </citation>
    <scope>NUCLEOTIDE SEQUENCE [LARGE SCALE GENOMIC DNA]</scope>
    <source>
        <strain evidence="2 3">NBRC 101654</strain>
    </source>
</reference>
<sequence length="43" mass="5017">MSAQSPPQNEGRLLFSFYVASSRASNGMQRQKKRHKNPQKRRL</sequence>
<organism evidence="2 3">
    <name type="scientific">Acetobacter tropicalis NBRC 101654</name>
    <dbReference type="NCBI Taxonomy" id="749388"/>
    <lineage>
        <taxon>Bacteria</taxon>
        <taxon>Pseudomonadati</taxon>
        <taxon>Pseudomonadota</taxon>
        <taxon>Alphaproteobacteria</taxon>
        <taxon>Acetobacterales</taxon>
        <taxon>Acetobacteraceae</taxon>
        <taxon>Acetobacter</taxon>
    </lineage>
</organism>